<proteinExistence type="predicted"/>
<dbReference type="Proteomes" id="UP000188836">
    <property type="component" value="Unassembled WGS sequence"/>
</dbReference>
<gene>
    <name evidence="2" type="ORF">B0T46_22125</name>
</gene>
<feature type="compositionally biased region" description="Basic and acidic residues" evidence="1">
    <location>
        <begin position="61"/>
        <end position="83"/>
    </location>
</feature>
<organism evidence="2 3">
    <name type="scientific">Nocardia donostiensis</name>
    <dbReference type="NCBI Taxonomy" id="1538463"/>
    <lineage>
        <taxon>Bacteria</taxon>
        <taxon>Bacillati</taxon>
        <taxon>Actinomycetota</taxon>
        <taxon>Actinomycetes</taxon>
        <taxon>Mycobacteriales</taxon>
        <taxon>Nocardiaceae</taxon>
        <taxon>Nocardia</taxon>
    </lineage>
</organism>
<comment type="caution">
    <text evidence="2">The sequence shown here is derived from an EMBL/GenBank/DDBJ whole genome shotgun (WGS) entry which is preliminary data.</text>
</comment>
<keyword evidence="3" id="KW-1185">Reference proteome</keyword>
<accession>A0A1W0B981</accession>
<reference evidence="2 3" key="1">
    <citation type="journal article" date="2016" name="Antonie Van Leeuwenhoek">
        <title>Nocardia donostiensis sp. nov., isolated from human respiratory specimens.</title>
        <authorList>
            <person name="Ercibengoa M."/>
            <person name="Bell M."/>
            <person name="Marimon J.M."/>
            <person name="Humrighouse B."/>
            <person name="Klenk H.P."/>
            <person name="Potter G."/>
            <person name="Perez-Trallero E."/>
        </authorList>
    </citation>
    <scope>NUCLEOTIDE SEQUENCE [LARGE SCALE GENOMIC DNA]</scope>
    <source>
        <strain evidence="2 3">X1655</strain>
    </source>
</reference>
<evidence type="ECO:0000313" key="2">
    <source>
        <dbReference type="EMBL" id="ONM46615.1"/>
    </source>
</evidence>
<evidence type="ECO:0000313" key="3">
    <source>
        <dbReference type="Proteomes" id="UP000188836"/>
    </source>
</evidence>
<protein>
    <submittedName>
        <fullName evidence="2">Uncharacterized protein</fullName>
    </submittedName>
</protein>
<feature type="region of interest" description="Disordered" evidence="1">
    <location>
        <begin position="1"/>
        <end position="95"/>
    </location>
</feature>
<evidence type="ECO:0000256" key="1">
    <source>
        <dbReference type="SAM" id="MobiDB-lite"/>
    </source>
</evidence>
<feature type="compositionally biased region" description="Pro residues" evidence="1">
    <location>
        <begin position="20"/>
        <end position="42"/>
    </location>
</feature>
<sequence>MPAHRTSPIRGPPLVSTFAQPPPATRLPTAPAPTAPAVPAPADPLTQPVRLRPGSRFSPRSWERRGGRTSDPRWERRGGRTSDPRACAEGASRDG</sequence>
<dbReference type="EMBL" id="MUMY01000022">
    <property type="protein sequence ID" value="ONM46615.1"/>
    <property type="molecule type" value="Genomic_DNA"/>
</dbReference>
<name>A0A1W0B981_9NOCA</name>
<dbReference type="AlphaFoldDB" id="A0A1W0B981"/>